<feature type="transmembrane region" description="Helical" evidence="6">
    <location>
        <begin position="133"/>
        <end position="160"/>
    </location>
</feature>
<feature type="domain" description="ABC-2 type transporter transmembrane" evidence="7">
    <location>
        <begin position="98"/>
        <end position="279"/>
    </location>
</feature>
<evidence type="ECO:0000313" key="8">
    <source>
        <dbReference type="EMBL" id="QNE22962.1"/>
    </source>
</evidence>
<reference evidence="9" key="1">
    <citation type="submission" date="2019-09" db="EMBL/GenBank/DDBJ databases">
        <title>Antimicrobial potential of Antarctic Bacteria.</title>
        <authorList>
            <person name="Benaud N."/>
            <person name="Edwards R.J."/>
            <person name="Ferrari B.C."/>
        </authorList>
    </citation>
    <scope>NUCLEOTIDE SEQUENCE [LARGE SCALE GENOMIC DNA]</scope>
    <source>
        <strain evidence="9">SPB151</strain>
    </source>
</reference>
<evidence type="ECO:0000313" key="9">
    <source>
        <dbReference type="Proteomes" id="UP000515563"/>
    </source>
</evidence>
<dbReference type="InterPro" id="IPR052902">
    <property type="entry name" value="ABC-2_transporter"/>
</dbReference>
<organism evidence="8 9">
    <name type="scientific">Kribbella qitaiheensis</name>
    <dbReference type="NCBI Taxonomy" id="1544730"/>
    <lineage>
        <taxon>Bacteria</taxon>
        <taxon>Bacillati</taxon>
        <taxon>Actinomycetota</taxon>
        <taxon>Actinomycetes</taxon>
        <taxon>Propionibacteriales</taxon>
        <taxon>Kribbellaceae</taxon>
        <taxon>Kribbella</taxon>
    </lineage>
</organism>
<feature type="transmembrane region" description="Helical" evidence="6">
    <location>
        <begin position="166"/>
        <end position="186"/>
    </location>
</feature>
<dbReference type="GO" id="GO:0140359">
    <property type="term" value="F:ABC-type transporter activity"/>
    <property type="evidence" value="ECO:0007669"/>
    <property type="project" value="InterPro"/>
</dbReference>
<keyword evidence="3 6" id="KW-1133">Transmembrane helix</keyword>
<reference evidence="8 9" key="2">
    <citation type="journal article" date="2020" name="Microbiol. Resour. Announc.">
        <title>Antarctic desert soil bacteria exhibit high novel natural product potential, evaluated through long-read genome sequencing and comparative genomics.</title>
        <authorList>
            <person name="Benaud N."/>
            <person name="Edwards R.J."/>
            <person name="Amos T.G."/>
            <person name="D'Agostino P.M."/>
            <person name="Gutierrez-Chavez C."/>
            <person name="Montgomery K."/>
            <person name="Nicetic I."/>
            <person name="Ferrari B.C."/>
        </authorList>
    </citation>
    <scope>NUCLEOTIDE SEQUENCE [LARGE SCALE GENOMIC DNA]</scope>
    <source>
        <strain evidence="8 9">SPB151</strain>
    </source>
</reference>
<accession>A0A7G6X9P7</accession>
<dbReference type="PANTHER" id="PTHR43027">
    <property type="entry name" value="DOXORUBICIN RESISTANCE ABC TRANSPORTER PERMEASE PROTEIN DRRC-RELATED"/>
    <property type="match status" value="1"/>
</dbReference>
<dbReference type="InterPro" id="IPR013525">
    <property type="entry name" value="ABC2_TM"/>
</dbReference>
<feature type="transmembrane region" description="Helical" evidence="6">
    <location>
        <begin position="198"/>
        <end position="220"/>
    </location>
</feature>
<dbReference type="AlphaFoldDB" id="A0A7G6X9P7"/>
<feature type="transmembrane region" description="Helical" evidence="6">
    <location>
        <begin position="87"/>
        <end position="112"/>
    </location>
</feature>
<feature type="transmembrane region" description="Helical" evidence="6">
    <location>
        <begin position="263"/>
        <end position="284"/>
    </location>
</feature>
<evidence type="ECO:0000256" key="4">
    <source>
        <dbReference type="ARBA" id="ARBA00023136"/>
    </source>
</evidence>
<evidence type="ECO:0000256" key="5">
    <source>
        <dbReference type="SAM" id="MobiDB-lite"/>
    </source>
</evidence>
<evidence type="ECO:0000256" key="1">
    <source>
        <dbReference type="ARBA" id="ARBA00004141"/>
    </source>
</evidence>
<dbReference type="EMBL" id="CP043661">
    <property type="protein sequence ID" value="QNE22962.1"/>
    <property type="molecule type" value="Genomic_DNA"/>
</dbReference>
<evidence type="ECO:0000256" key="2">
    <source>
        <dbReference type="ARBA" id="ARBA00022692"/>
    </source>
</evidence>
<gene>
    <name evidence="8" type="ORF">F1D05_16175</name>
</gene>
<protein>
    <submittedName>
        <fullName evidence="8">ABC transporter permease</fullName>
    </submittedName>
</protein>
<evidence type="ECO:0000259" key="7">
    <source>
        <dbReference type="Pfam" id="PF12698"/>
    </source>
</evidence>
<keyword evidence="2 6" id="KW-0812">Transmembrane</keyword>
<feature type="region of interest" description="Disordered" evidence="5">
    <location>
        <begin position="1"/>
        <end position="30"/>
    </location>
</feature>
<dbReference type="GO" id="GO:0016020">
    <property type="term" value="C:membrane"/>
    <property type="evidence" value="ECO:0007669"/>
    <property type="project" value="UniProtKB-SubCell"/>
</dbReference>
<name>A0A7G6X9P7_9ACTN</name>
<proteinExistence type="predicted"/>
<comment type="subcellular location">
    <subcellularLocation>
        <location evidence="1">Membrane</location>
        <topology evidence="1">Multi-pass membrane protein</topology>
    </subcellularLocation>
</comment>
<feature type="transmembrane region" description="Helical" evidence="6">
    <location>
        <begin position="55"/>
        <end position="75"/>
    </location>
</feature>
<dbReference type="Proteomes" id="UP000515563">
    <property type="component" value="Chromosome"/>
</dbReference>
<keyword evidence="9" id="KW-1185">Reference proteome</keyword>
<evidence type="ECO:0000256" key="6">
    <source>
        <dbReference type="SAM" id="Phobius"/>
    </source>
</evidence>
<sequence length="294" mass="30429">MNPAAGVGRASAVGPVRGPADDRLDPASVPGARRGALRRVAALGRSEGVLLRRNGLAVVIALALPVSAVLGLRSSPELAGVIGSDTGAAVVTAVAAVSLNLFVYYHLVTALVARREELVLKRLRTGEPSDLEILAGTAAPVVAVAWAQIALAALAAAIWFDVTRPVNLLLVVAAIVLGTAVFVLLATASTALTPTVELAQATTTPMLVIPLILSGLYLPLADLPRTVELVGRLLPLTPVVDLLRLGLSGTTTDGRTVDFAGSLAPAVPSVLTLLAWTVVGGLATRRWFRWEPRR</sequence>
<dbReference type="KEGG" id="kqi:F1D05_16175"/>
<dbReference type="Pfam" id="PF12698">
    <property type="entry name" value="ABC2_membrane_3"/>
    <property type="match status" value="1"/>
</dbReference>
<evidence type="ECO:0000256" key="3">
    <source>
        <dbReference type="ARBA" id="ARBA00022989"/>
    </source>
</evidence>
<keyword evidence="4 6" id="KW-0472">Membrane</keyword>
<dbReference type="PANTHER" id="PTHR43027:SF2">
    <property type="entry name" value="TRANSPORT PERMEASE PROTEIN"/>
    <property type="match status" value="1"/>
</dbReference>